<keyword evidence="6 8" id="KW-0472">Membrane</keyword>
<dbReference type="GO" id="GO:0051649">
    <property type="term" value="P:establishment of localization in cell"/>
    <property type="evidence" value="ECO:0007669"/>
    <property type="project" value="Ensembl"/>
</dbReference>
<dbReference type="PANTHER" id="PTHR12308:SF28">
    <property type="entry name" value="ANOCTAMIN-4"/>
    <property type="match status" value="1"/>
</dbReference>
<dbReference type="GO" id="GO:0061589">
    <property type="term" value="P:calcium activated phosphatidylserine scrambling"/>
    <property type="evidence" value="ECO:0007669"/>
    <property type="project" value="Ensembl"/>
</dbReference>
<keyword evidence="14" id="KW-1185">Reference proteome</keyword>
<dbReference type="OrthoDB" id="296386at2759"/>
<dbReference type="GO" id="GO:0061591">
    <property type="term" value="P:calcium activated galactosylceramide scrambling"/>
    <property type="evidence" value="ECO:0007669"/>
    <property type="project" value="Ensembl"/>
</dbReference>
<reference evidence="13" key="1">
    <citation type="submission" date="2025-08" db="UniProtKB">
        <authorList>
            <consortium name="Ensembl"/>
        </authorList>
    </citation>
    <scope>IDENTIFICATION</scope>
</reference>
<dbReference type="InterPro" id="IPR049452">
    <property type="entry name" value="Anoctamin_TM"/>
</dbReference>
<feature type="domain" description="Anoctamin transmembrane" evidence="11">
    <location>
        <begin position="481"/>
        <end position="980"/>
    </location>
</feature>
<evidence type="ECO:0000259" key="12">
    <source>
        <dbReference type="Pfam" id="PF16178"/>
    </source>
</evidence>
<evidence type="ECO:0000256" key="5">
    <source>
        <dbReference type="ARBA" id="ARBA00022989"/>
    </source>
</evidence>
<keyword evidence="5 8" id="KW-1133">Transmembrane helix</keyword>
<evidence type="ECO:0000256" key="2">
    <source>
        <dbReference type="ARBA" id="ARBA00009671"/>
    </source>
</evidence>
<dbReference type="InterPro" id="IPR032394">
    <property type="entry name" value="Anoct_dimer"/>
</dbReference>
<dbReference type="GO" id="GO:0046983">
    <property type="term" value="F:protein dimerization activity"/>
    <property type="evidence" value="ECO:0007669"/>
    <property type="project" value="InterPro"/>
</dbReference>
<accession>A0A8C7DY79</accession>
<dbReference type="Ensembl" id="ENSNNAT00000013936.1">
    <property type="protein sequence ID" value="ENSNNAP00000013313.1"/>
    <property type="gene ID" value="ENSNNAG00000008832.1"/>
</dbReference>
<evidence type="ECO:0000256" key="6">
    <source>
        <dbReference type="ARBA" id="ARBA00023136"/>
    </source>
</evidence>
<comment type="similarity">
    <text evidence="2 8">Belongs to the anoctamin family.</text>
</comment>
<evidence type="ECO:0000313" key="14">
    <source>
        <dbReference type="Proteomes" id="UP000694559"/>
    </source>
</evidence>
<feature type="coiled-coil region" evidence="9">
    <location>
        <begin position="979"/>
        <end position="1006"/>
    </location>
</feature>
<gene>
    <name evidence="13" type="primary">ANO4</name>
</gene>
<dbReference type="Pfam" id="PF16178">
    <property type="entry name" value="Anoct_dimer"/>
    <property type="match status" value="1"/>
</dbReference>
<dbReference type="Proteomes" id="UP000694559">
    <property type="component" value="Unplaced"/>
</dbReference>
<reference evidence="13" key="2">
    <citation type="submission" date="2025-09" db="UniProtKB">
        <authorList>
            <consortium name="Ensembl"/>
        </authorList>
    </citation>
    <scope>IDENTIFICATION</scope>
</reference>
<keyword evidence="7" id="KW-0325">Glycoprotein</keyword>
<feature type="transmembrane region" description="Helical" evidence="8">
    <location>
        <begin position="657"/>
        <end position="678"/>
    </location>
</feature>
<feature type="transmembrane region" description="Helical" evidence="8">
    <location>
        <begin position="568"/>
        <end position="589"/>
    </location>
</feature>
<feature type="region of interest" description="Disordered" evidence="10">
    <location>
        <begin position="186"/>
        <end position="207"/>
    </location>
</feature>
<feature type="domain" description="Anoctamin dimerisation" evidence="12">
    <location>
        <begin position="225"/>
        <end position="436"/>
    </location>
</feature>
<evidence type="ECO:0000259" key="11">
    <source>
        <dbReference type="Pfam" id="PF04547"/>
    </source>
</evidence>
<dbReference type="OMA" id="SQAFHPL"/>
<keyword evidence="4 8" id="KW-0812">Transmembrane</keyword>
<feature type="transmembrane region" description="Helical" evidence="8">
    <location>
        <begin position="827"/>
        <end position="851"/>
    </location>
</feature>
<dbReference type="GO" id="GO:0005886">
    <property type="term" value="C:plasma membrane"/>
    <property type="evidence" value="ECO:0007669"/>
    <property type="project" value="UniProtKB-SubCell"/>
</dbReference>
<name>A0A8C7DY79_NAJNA</name>
<dbReference type="GO" id="GO:0005229">
    <property type="term" value="F:intracellularly calcium-gated chloride channel activity"/>
    <property type="evidence" value="ECO:0007669"/>
    <property type="project" value="Ensembl"/>
</dbReference>
<protein>
    <recommendedName>
        <fullName evidence="8">Anoctamin</fullName>
    </recommendedName>
</protein>
<evidence type="ECO:0000256" key="10">
    <source>
        <dbReference type="SAM" id="MobiDB-lite"/>
    </source>
</evidence>
<dbReference type="GeneTree" id="ENSGT00940000158600"/>
<dbReference type="GO" id="GO:0017128">
    <property type="term" value="F:phospholipid scramblase activity"/>
    <property type="evidence" value="ECO:0007669"/>
    <property type="project" value="Ensembl"/>
</dbReference>
<feature type="transmembrane region" description="Helical" evidence="8">
    <location>
        <begin position="484"/>
        <end position="505"/>
    </location>
</feature>
<dbReference type="AlphaFoldDB" id="A0A8C7DY79"/>
<feature type="transmembrane region" description="Helical" evidence="8">
    <location>
        <begin position="777"/>
        <end position="799"/>
    </location>
</feature>
<dbReference type="Pfam" id="PF04547">
    <property type="entry name" value="Anoctamin"/>
    <property type="match status" value="1"/>
</dbReference>
<evidence type="ECO:0000313" key="13">
    <source>
        <dbReference type="Ensembl" id="ENSNNAP00000013313.1"/>
    </source>
</evidence>
<organism evidence="13 14">
    <name type="scientific">Naja naja</name>
    <name type="common">Indian cobra</name>
    <dbReference type="NCBI Taxonomy" id="35670"/>
    <lineage>
        <taxon>Eukaryota</taxon>
        <taxon>Metazoa</taxon>
        <taxon>Chordata</taxon>
        <taxon>Craniata</taxon>
        <taxon>Vertebrata</taxon>
        <taxon>Euteleostomi</taxon>
        <taxon>Lepidosauria</taxon>
        <taxon>Squamata</taxon>
        <taxon>Bifurcata</taxon>
        <taxon>Unidentata</taxon>
        <taxon>Episquamata</taxon>
        <taxon>Toxicofera</taxon>
        <taxon>Serpentes</taxon>
        <taxon>Colubroidea</taxon>
        <taxon>Elapidae</taxon>
        <taxon>Elapinae</taxon>
        <taxon>Naja</taxon>
    </lineage>
</organism>
<evidence type="ECO:0000256" key="1">
    <source>
        <dbReference type="ARBA" id="ARBA00004651"/>
    </source>
</evidence>
<dbReference type="GO" id="GO:0061590">
    <property type="term" value="P:calcium activated phosphatidylcholine scrambling"/>
    <property type="evidence" value="ECO:0007669"/>
    <property type="project" value="Ensembl"/>
</dbReference>
<proteinExistence type="inferred from homology"/>
<evidence type="ECO:0000256" key="4">
    <source>
        <dbReference type="ARBA" id="ARBA00022692"/>
    </source>
</evidence>
<keyword evidence="3" id="KW-1003">Cell membrane</keyword>
<evidence type="ECO:0000256" key="7">
    <source>
        <dbReference type="ARBA" id="ARBA00023180"/>
    </source>
</evidence>
<comment type="caution">
    <text evidence="8">Lacks conserved residue(s) required for the propagation of feature annotation.</text>
</comment>
<dbReference type="PANTHER" id="PTHR12308">
    <property type="entry name" value="ANOCTAMIN"/>
    <property type="match status" value="1"/>
</dbReference>
<evidence type="ECO:0000256" key="9">
    <source>
        <dbReference type="SAM" id="Coils"/>
    </source>
</evidence>
<feature type="transmembrane region" description="Helical" evidence="8">
    <location>
        <begin position="609"/>
        <end position="628"/>
    </location>
</feature>
<keyword evidence="9" id="KW-0175">Coiled coil</keyword>
<sequence>SIGLSHWKNPCCQAIHPLPFPFYEEAGTCQYYVPQTNLSAPLSCPASLSVTPVPSFSDSSSEDSLNENLTGKSLCIHGAENCTRVYHRRSTESNWLLRHPFVVRHSSFPQVRRPINMEASSSGFVTSPISHHAEQYHGCELETQIPIRPDAQKTHVDFSEILNAIQEIAKDVNIIFDELEEITNSSKDDESLLHHGNLTSTSDDTSRLESIEEDIPEKNKSSGLYFRDGKCRIDYILVYRKSNLQAEKREVFERNIRAEGLQMEKESSLSNSDIIFVKLHAPWEVLGKFAELMNVRMPFRRKIYYLHRRYKLLNKIENQLSRFRGWLPRKPMSLDKERLPDLEENDCYTAPFSQQRIHHFIIHNKDTFFNNAIRSRIVHHILQRVKYEEGKNKIGLNRLLTNGSYEAAFPLHEGSYKSKNSIRSHGAENHRHLLYECNSQYVYEILNNSCDKEICQATEIIMCPICDKYCPFMRLSDSCIYAKVQLNAVFLFLPICVSTVFLEFWKRRRAVIAYDWDLIDWEEEEEEIRPQFEAKYSKKERMNPISGKPEPYQAFADKCSRMIVSASGIFFMICVVIAAVFGIVIYRVVTVSTFAAFKWALIKNNSQVATTGTAVCINFCIIMLLNVLHEKVALFLTNLEQPRTESEWENSFTLKMFLFQFVNLNSSTFYIAFFLGRFTGHPGAYLRLINRWRLEECHPSGCLIDLCMQMGIIMVLKQTWNNFMELGYPIIQNWWTRRRLRQEYGSQQKTTLPQWEKDYNLLPLNAYGLFDEYLEMILQFGFTTIFVAAFPLAPLLALLNNIIEIRLDAYKFVTQWRRPLASRAKDIGIWYGILEGIGILSVITNAFVIAVTSDFIPRLVYAYKYGPCAGQGEAGQKCMVGYVNASLSLFLVSDFEHRSEPSSNGSELSDASLKYCRYRDYRDPPHSPVPYGYTLQFWHVLAARLAFIIVFEHLVFCIKHLISYLIPDLPKDLRDRMRREKYLIQEMMYEAELERLQKEQKERKKNGKSYHKEWP</sequence>
<comment type="subcellular location">
    <subcellularLocation>
        <location evidence="1">Cell membrane</location>
        <topology evidence="1">Multi-pass membrane protein</topology>
    </subcellularLocation>
    <subcellularLocation>
        <location evidence="8">Membrane</location>
        <topology evidence="8">Multi-pass membrane protein</topology>
    </subcellularLocation>
</comment>
<evidence type="ECO:0000256" key="8">
    <source>
        <dbReference type="RuleBase" id="RU280814"/>
    </source>
</evidence>
<evidence type="ECO:0000256" key="3">
    <source>
        <dbReference type="ARBA" id="ARBA00022475"/>
    </source>
</evidence>
<dbReference type="InterPro" id="IPR007632">
    <property type="entry name" value="Anoctamin"/>
</dbReference>